<dbReference type="EC" id="2.1.1.11" evidence="2"/>
<name>A0A2S9YBH2_9BACT</name>
<dbReference type="GO" id="GO:0046406">
    <property type="term" value="F:magnesium protoporphyrin IX methyltransferase activity"/>
    <property type="evidence" value="ECO:0007669"/>
    <property type="project" value="UniProtKB-EC"/>
</dbReference>
<comment type="caution">
    <text evidence="2">The sequence shown here is derived from an EMBL/GenBank/DDBJ whole genome shotgun (WGS) entry which is preliminary data.</text>
</comment>
<protein>
    <submittedName>
        <fullName evidence="2">Magnesium-protoporphyrin O-methyltransferase</fullName>
        <ecNumber evidence="2">2.1.1.11</ecNumber>
    </submittedName>
</protein>
<keyword evidence="2" id="KW-0808">Transferase</keyword>
<feature type="domain" description="Methyltransferase" evidence="1">
    <location>
        <begin position="56"/>
        <end position="151"/>
    </location>
</feature>
<dbReference type="OrthoDB" id="8385759at2"/>
<evidence type="ECO:0000313" key="2">
    <source>
        <dbReference type="EMBL" id="PRQ02449.1"/>
    </source>
</evidence>
<dbReference type="Gene3D" id="3.40.50.150">
    <property type="entry name" value="Vaccinia Virus protein VP39"/>
    <property type="match status" value="1"/>
</dbReference>
<dbReference type="Pfam" id="PF13649">
    <property type="entry name" value="Methyltransf_25"/>
    <property type="match status" value="1"/>
</dbReference>
<dbReference type="InterPro" id="IPR041698">
    <property type="entry name" value="Methyltransf_25"/>
</dbReference>
<gene>
    <name evidence="2" type="primary">bchM</name>
    <name evidence="2" type="ORF">ENSA5_22670</name>
</gene>
<dbReference type="Proteomes" id="UP000237968">
    <property type="component" value="Unassembled WGS sequence"/>
</dbReference>
<evidence type="ECO:0000313" key="3">
    <source>
        <dbReference type="Proteomes" id="UP000237968"/>
    </source>
</evidence>
<organism evidence="2 3">
    <name type="scientific">Enhygromyxa salina</name>
    <dbReference type="NCBI Taxonomy" id="215803"/>
    <lineage>
        <taxon>Bacteria</taxon>
        <taxon>Pseudomonadati</taxon>
        <taxon>Myxococcota</taxon>
        <taxon>Polyangia</taxon>
        <taxon>Nannocystales</taxon>
        <taxon>Nannocystaceae</taxon>
        <taxon>Enhygromyxa</taxon>
    </lineage>
</organism>
<dbReference type="InterPro" id="IPR029063">
    <property type="entry name" value="SAM-dependent_MTases_sf"/>
</dbReference>
<dbReference type="SUPFAM" id="SSF53335">
    <property type="entry name" value="S-adenosyl-L-methionine-dependent methyltransferases"/>
    <property type="match status" value="1"/>
</dbReference>
<keyword evidence="3" id="KW-1185">Reference proteome</keyword>
<accession>A0A2S9YBH2</accession>
<proteinExistence type="predicted"/>
<sequence>MSDDYLEHNREHWDAMVDAHWESDFYDVPGWLAGKDSLGPIELSMLPDSLDGKRLLHLQCHFGQDTLSLARRGAMVTGVDLSARAIDRANELAALAKLEGTFVHSDVYGLPGALDAAGAFDLVFTSWGTIGWLPDLQKWSKVVDHFLAPGGALVLAEFHPMVWMYGDDRSKFEHSYFNRGPITESSDTSYSGNAKPKTTNLGWNHPFGEVLGALIDRGFILEAFEEYDYTEISCFSDCVEVAPGRYQLKGLEGILPLAYALRARKPGEDTSA</sequence>
<dbReference type="AlphaFoldDB" id="A0A2S9YBH2"/>
<keyword evidence="2" id="KW-0489">Methyltransferase</keyword>
<dbReference type="PANTHER" id="PTHR43464:SF82">
    <property type="entry name" value="METHYLTRANSFERASE DOMAIN-CONTAINING PROTEIN"/>
    <property type="match status" value="1"/>
</dbReference>
<reference evidence="2 3" key="1">
    <citation type="submission" date="2018-03" db="EMBL/GenBank/DDBJ databases">
        <title>Draft Genome Sequences of the Obligatory Marine Myxobacteria Enhygromyxa salina SWB005.</title>
        <authorList>
            <person name="Poehlein A."/>
            <person name="Moghaddam J.A."/>
            <person name="Harms H."/>
            <person name="Alanjari M."/>
            <person name="Koenig G.M."/>
            <person name="Daniel R."/>
            <person name="Schaeberle T.F."/>
        </authorList>
    </citation>
    <scope>NUCLEOTIDE SEQUENCE [LARGE SCALE GENOMIC DNA]</scope>
    <source>
        <strain evidence="2 3">SWB005</strain>
    </source>
</reference>
<dbReference type="EMBL" id="PVNK01000118">
    <property type="protein sequence ID" value="PRQ02449.1"/>
    <property type="molecule type" value="Genomic_DNA"/>
</dbReference>
<dbReference type="CDD" id="cd02440">
    <property type="entry name" value="AdoMet_MTases"/>
    <property type="match status" value="1"/>
</dbReference>
<dbReference type="PANTHER" id="PTHR43464">
    <property type="entry name" value="METHYLTRANSFERASE"/>
    <property type="match status" value="1"/>
</dbReference>
<evidence type="ECO:0000259" key="1">
    <source>
        <dbReference type="Pfam" id="PF13649"/>
    </source>
</evidence>
<dbReference type="GO" id="GO:0032259">
    <property type="term" value="P:methylation"/>
    <property type="evidence" value="ECO:0007669"/>
    <property type="project" value="UniProtKB-KW"/>
</dbReference>
<dbReference type="RefSeq" id="WP_106391689.1">
    <property type="nucleotide sequence ID" value="NZ_PVNK01000118.1"/>
</dbReference>